<evidence type="ECO:0000313" key="1">
    <source>
        <dbReference type="Proteomes" id="UP000887580"/>
    </source>
</evidence>
<organism evidence="1 2">
    <name type="scientific">Panagrolaimus sp. PS1159</name>
    <dbReference type="NCBI Taxonomy" id="55785"/>
    <lineage>
        <taxon>Eukaryota</taxon>
        <taxon>Metazoa</taxon>
        <taxon>Ecdysozoa</taxon>
        <taxon>Nematoda</taxon>
        <taxon>Chromadorea</taxon>
        <taxon>Rhabditida</taxon>
        <taxon>Tylenchina</taxon>
        <taxon>Panagrolaimomorpha</taxon>
        <taxon>Panagrolaimoidea</taxon>
        <taxon>Panagrolaimidae</taxon>
        <taxon>Panagrolaimus</taxon>
    </lineage>
</organism>
<proteinExistence type="predicted"/>
<accession>A0AC35FTA6</accession>
<sequence length="974" mass="110190">MDPIDEIPGLSEVKMDTIDRLPGSSEEKVNTADELPRSSEVKMDTTDELPQSSEVKMDTIDELPWSSEEKVNTTDKLPSSSSLQDDTDIAELPPDYYDFPVKRMVYGDLTFQVLNGIVRIKGNNVCLRIIFAQPPRGTKPDRRHCLQIQLSFSHIHKFMFLAPENNNGATAIILAVSDVAVLRINGALSAATGDKITGHPSRRYIFFDLLFNRNNPADSFRWDKILRYISHEYNMLIHKKLSEAKMVLSDKDYVELEKNLKVGNIAFIRKESMLELLKFSDVQMEVVQYNGFDYIVFTPTNDLETAAAEKRKEFAQIVINDISVPKLDKNDIIQQESASGRIEFNFNDMALLSPNAWLNDKIVDCYCYLLYKSLPEEKRPRIRLCETYFYTSITKGIENETNPTRLKAGIYQNYDPKKFKQSFFDSDFIVVPIHRLNHWFLVVIVDPKAAISQADPPTTSDPSTTAEEVTHCHFLIFDSFKKLALNEHDISFDHLTYFLARHYDDVKSNLASPEIFNRGLVAKVFPKDMPQQTNADDCGVYSLMFLKYFFDHLPNGTSLPDFSAWWKTFTIQGMRDKIYAELVTTAKNYEDIKRRHDLLKEQQQQPPAKKPKIQTHTTQQIYRISVPTFRPSGATPITFRPRAPTSTRLPTAVPVRATNTARRGRGAPSGPRKPNPTKRGPRKSAAEKAAANAPALDAEVTAQPPPPAESEPKESSANESGNNARLESMGLQPSDDESEFTFFISLVIFDTYSFFRPFNLFKTFFYLSIMSIMSYTGGTVLAMAGDGCVCIASDLRMGEQMTTIATDVKKIHKIGDRIYVGLCGFYSDALTVKNQILYRKSLYELRENRKMRPQVAAEMISNMLYNKRFGGYITEPLVAGLDPLTNKPYICAMDTIGCIASPRDFVAVGTGQEYFLGVCEGFWRENMGPDELFEATAQSMLSAMERDAASGWGVLVYTITKDKINVTTLKARMD</sequence>
<reference evidence="2" key="1">
    <citation type="submission" date="2022-11" db="UniProtKB">
        <authorList>
            <consortium name="WormBaseParasite"/>
        </authorList>
    </citation>
    <scope>IDENTIFICATION</scope>
</reference>
<evidence type="ECO:0000313" key="2">
    <source>
        <dbReference type="WBParaSite" id="PS1159_v2.g20646.t1"/>
    </source>
</evidence>
<protein>
    <submittedName>
        <fullName evidence="2">Proteasome subunit beta type-3</fullName>
    </submittedName>
</protein>
<dbReference type="Proteomes" id="UP000887580">
    <property type="component" value="Unplaced"/>
</dbReference>
<name>A0AC35FTA6_9BILA</name>
<dbReference type="WBParaSite" id="PS1159_v2.g20646.t1">
    <property type="protein sequence ID" value="PS1159_v2.g20646.t1"/>
    <property type="gene ID" value="PS1159_v2.g20646"/>
</dbReference>